<dbReference type="GO" id="GO:0000086">
    <property type="term" value="P:G2/M transition of mitotic cell cycle"/>
    <property type="evidence" value="ECO:0007669"/>
    <property type="project" value="EnsemblFungi"/>
</dbReference>
<dbReference type="EMBL" id="HG793131">
    <property type="protein sequence ID" value="CDK29554.1"/>
    <property type="molecule type" value="Genomic_DNA"/>
</dbReference>
<dbReference type="GO" id="GO:0031625">
    <property type="term" value="F:ubiquitin protein ligase binding"/>
    <property type="evidence" value="ECO:0007669"/>
    <property type="project" value="InterPro"/>
</dbReference>
<reference evidence="5" key="2">
    <citation type="submission" date="2014-02" db="EMBL/GenBank/DDBJ databases">
        <title>Complete DNA sequence of /Kuraishia capsulata/ illustrates novel genomic features among budding yeasts (/Saccharomycotina/).</title>
        <authorList>
            <person name="Morales L."/>
            <person name="Noel B."/>
            <person name="Porcel B."/>
            <person name="Marcet-Houben M."/>
            <person name="Hullo M-F."/>
            <person name="Sacerdot C."/>
            <person name="Tekaia F."/>
            <person name="Leh-Louis V."/>
            <person name="Despons L."/>
            <person name="Khanna V."/>
            <person name="Aury J-M."/>
            <person name="Barbe V."/>
            <person name="Couloux A."/>
            <person name="Labadie K."/>
            <person name="Pelletier E."/>
            <person name="Souciet J-L."/>
            <person name="Boekhout T."/>
            <person name="Gabaldon T."/>
            <person name="Wincker P."/>
            <person name="Dujon B."/>
        </authorList>
    </citation>
    <scope>NUCLEOTIDE SEQUENCE</scope>
    <source>
        <strain evidence="5">CBS 1993</strain>
    </source>
</reference>
<comment type="similarity">
    <text evidence="1 2 3">Belongs to the cullin family.</text>
</comment>
<dbReference type="InterPro" id="IPR059120">
    <property type="entry name" value="Cullin-like_AB"/>
</dbReference>
<evidence type="ECO:0000259" key="4">
    <source>
        <dbReference type="PROSITE" id="PS50069"/>
    </source>
</evidence>
<dbReference type="InterPro" id="IPR016158">
    <property type="entry name" value="Cullin_homology"/>
</dbReference>
<dbReference type="Pfam" id="PF00888">
    <property type="entry name" value="Cullin"/>
    <property type="match status" value="1"/>
</dbReference>
<dbReference type="GO" id="GO:0061630">
    <property type="term" value="F:ubiquitin protein ligase activity"/>
    <property type="evidence" value="ECO:0007669"/>
    <property type="project" value="EnsemblFungi"/>
</dbReference>
<dbReference type="SMART" id="SM00884">
    <property type="entry name" value="Cullin_Nedd8"/>
    <property type="match status" value="1"/>
</dbReference>
<evidence type="ECO:0000256" key="2">
    <source>
        <dbReference type="PROSITE-ProRule" id="PRU00330"/>
    </source>
</evidence>
<dbReference type="InterPro" id="IPR036390">
    <property type="entry name" value="WH_DNA-bd_sf"/>
</dbReference>
<dbReference type="Gene3D" id="1.20.1310.10">
    <property type="entry name" value="Cullin Repeats"/>
    <property type="match status" value="4"/>
</dbReference>
<reference evidence="5" key="1">
    <citation type="submission" date="2013-12" db="EMBL/GenBank/DDBJ databases">
        <authorList>
            <person name="Genoscope - CEA"/>
        </authorList>
    </citation>
    <scope>NUCLEOTIDE SEQUENCE</scope>
    <source>
        <strain evidence="5">CBS 1993</strain>
    </source>
</reference>
<dbReference type="PROSITE" id="PS50069">
    <property type="entry name" value="CULLIN_2"/>
    <property type="match status" value="1"/>
</dbReference>
<dbReference type="PANTHER" id="PTHR11932">
    <property type="entry name" value="CULLIN"/>
    <property type="match status" value="1"/>
</dbReference>
<dbReference type="GO" id="GO:0031146">
    <property type="term" value="P:SCF-dependent proteasomal ubiquitin-dependent protein catabolic process"/>
    <property type="evidence" value="ECO:0007669"/>
    <property type="project" value="EnsemblFungi"/>
</dbReference>
<dbReference type="InterPro" id="IPR016159">
    <property type="entry name" value="Cullin_repeat-like_dom_sf"/>
</dbReference>
<dbReference type="AlphaFoldDB" id="W6MS85"/>
<evidence type="ECO:0000256" key="3">
    <source>
        <dbReference type="RuleBase" id="RU003829"/>
    </source>
</evidence>
<sequence length="764" mass="88579">MTEKLPDSDNINDTWAFVEPGLSTILGDDLSADLGIRMYTNIYTAIFDYCTTRSREQNEAGRIELVGGEIYNRLRKFLIRYVQEMSKSSNETFLHFYVRRWRRFIIGSERLADVMDYLNRFWIPKEKAAGRGDIYDVNTLCLLTWRDYVFDEHQEELVREILDIIEDQRLGKAGVNTDIQVAIKSFVSLGFELSDFRKKNLSIYMSAFETPFLRETENFYRKESREFLQNNSVVDYITKAEARLSEENTRITALLDDHTKKPLNHCLNNVLIWSHSEEINAQLHPLLDQVRLDDVKKLYGLLSRVPTTLEPLLNNFEDYVKQQGLKAIVELKAKIDAAEPVKGRKPEVDAGSYIRTMVSVYNKFANVVATSFGFSDYFVKSLDTACSAFINVNAIAIPNPRVPSRTSDYLARYADEMLKKKNDAERSSTMNIEDLMTVFKFLSDKNAFEIRYRRLLAKRLLSPTTNEEDEEEIIQRLKDVSGGEYTHKMTLMFSDIKNSKDLRVWFYETVKTDPIADQIIPDFEMNVLGQNSWPFSQFKEAFILPDEFLPTVQKFEDLYKEKHSGRELKWLWNLCKGELKARLSKPGKPPFIFTVTLFQMAIILRFNEKDTLSAEELLEATGLTPEIFAINVAQLIRGRLLIQSPEGPENISKPSTKYTIVKDYKNKRVKVNFALGVKADVKQESDDTTKEIDESRRWWLKACVVRLMKFKHKLTYNELISEVILQSANRVQPEIKEIKQVIEGLIQDDYLGRLDDGTTLQYLA</sequence>
<dbReference type="SUPFAM" id="SSF74788">
    <property type="entry name" value="Cullin repeat-like"/>
    <property type="match status" value="1"/>
</dbReference>
<dbReference type="FunFam" id="1.20.1310.10:FF:000001">
    <property type="entry name" value="Cullin 3"/>
    <property type="match status" value="1"/>
</dbReference>
<dbReference type="GO" id="GO:0030674">
    <property type="term" value="F:protein-macromolecule adaptor activity"/>
    <property type="evidence" value="ECO:0007669"/>
    <property type="project" value="EnsemblFungi"/>
</dbReference>
<dbReference type="SUPFAM" id="SSF75632">
    <property type="entry name" value="Cullin homology domain"/>
    <property type="match status" value="1"/>
</dbReference>
<dbReference type="Gene3D" id="3.30.230.130">
    <property type="entry name" value="Cullin, Chain C, Domain 2"/>
    <property type="match status" value="1"/>
</dbReference>
<evidence type="ECO:0000256" key="1">
    <source>
        <dbReference type="ARBA" id="ARBA00006019"/>
    </source>
</evidence>
<keyword evidence="6" id="KW-1185">Reference proteome</keyword>
<feature type="domain" description="Cullin family profile" evidence="4">
    <location>
        <begin position="405"/>
        <end position="636"/>
    </location>
</feature>
<evidence type="ECO:0000313" key="5">
    <source>
        <dbReference type="EMBL" id="CDK29554.1"/>
    </source>
</evidence>
<dbReference type="InterPro" id="IPR019559">
    <property type="entry name" value="Cullin_neddylation_domain"/>
</dbReference>
<protein>
    <recommendedName>
        <fullName evidence="4">Cullin family profile domain-containing protein</fullName>
    </recommendedName>
</protein>
<dbReference type="RefSeq" id="XP_022461538.1">
    <property type="nucleotide sequence ID" value="XM_022605129.1"/>
</dbReference>
<dbReference type="Proteomes" id="UP000019384">
    <property type="component" value="Unassembled WGS sequence"/>
</dbReference>
<dbReference type="OrthoDB" id="27073at2759"/>
<dbReference type="HOGENOM" id="CLU_004747_6_1_1"/>
<dbReference type="STRING" id="1382522.W6MS85"/>
<accession>W6MS85</accession>
<evidence type="ECO:0000313" key="6">
    <source>
        <dbReference type="Proteomes" id="UP000019384"/>
    </source>
</evidence>
<dbReference type="GO" id="GO:0043224">
    <property type="term" value="C:nuclear SCF ubiquitin ligase complex"/>
    <property type="evidence" value="ECO:0007669"/>
    <property type="project" value="EnsemblFungi"/>
</dbReference>
<gene>
    <name evidence="5" type="ORF">KUCA_T00005546001</name>
</gene>
<dbReference type="GO" id="GO:0000082">
    <property type="term" value="P:G1/S transition of mitotic cell cycle"/>
    <property type="evidence" value="ECO:0007669"/>
    <property type="project" value="EnsemblFungi"/>
</dbReference>
<dbReference type="InterPro" id="IPR001373">
    <property type="entry name" value="Cullin_N"/>
</dbReference>
<dbReference type="GO" id="GO:0003688">
    <property type="term" value="F:DNA replication origin binding"/>
    <property type="evidence" value="ECO:0007669"/>
    <property type="project" value="EnsemblFungi"/>
</dbReference>
<dbReference type="Pfam" id="PF10557">
    <property type="entry name" value="Cullin_Nedd8"/>
    <property type="match status" value="1"/>
</dbReference>
<dbReference type="GeneID" id="34522926"/>
<dbReference type="Pfam" id="PF26557">
    <property type="entry name" value="Cullin_AB"/>
    <property type="match status" value="1"/>
</dbReference>
<dbReference type="InterPro" id="IPR036388">
    <property type="entry name" value="WH-like_DNA-bd_sf"/>
</dbReference>
<proteinExistence type="inferred from homology"/>
<dbReference type="SUPFAM" id="SSF46785">
    <property type="entry name" value="Winged helix' DNA-binding domain"/>
    <property type="match status" value="1"/>
</dbReference>
<dbReference type="Gene3D" id="1.10.10.10">
    <property type="entry name" value="Winged helix-like DNA-binding domain superfamily/Winged helix DNA-binding domain"/>
    <property type="match status" value="1"/>
</dbReference>
<dbReference type="GO" id="GO:0030466">
    <property type="term" value="P:silent mating-type cassette heterochromatin formation"/>
    <property type="evidence" value="ECO:0007669"/>
    <property type="project" value="EnsemblFungi"/>
</dbReference>
<name>W6MS85_9ASCO</name>
<dbReference type="SMART" id="SM00182">
    <property type="entry name" value="CULLIN"/>
    <property type="match status" value="1"/>
</dbReference>
<organism evidence="5 6">
    <name type="scientific">Kuraishia capsulata CBS 1993</name>
    <dbReference type="NCBI Taxonomy" id="1382522"/>
    <lineage>
        <taxon>Eukaryota</taxon>
        <taxon>Fungi</taxon>
        <taxon>Dikarya</taxon>
        <taxon>Ascomycota</taxon>
        <taxon>Saccharomycotina</taxon>
        <taxon>Pichiomycetes</taxon>
        <taxon>Pichiales</taxon>
        <taxon>Pichiaceae</taxon>
        <taxon>Kuraishia</taxon>
    </lineage>
</organism>
<dbReference type="GO" id="GO:0010828">
    <property type="term" value="P:positive regulation of D-glucose transmembrane transport"/>
    <property type="evidence" value="ECO:0007669"/>
    <property type="project" value="EnsemblFungi"/>
</dbReference>
<dbReference type="InterPro" id="IPR045093">
    <property type="entry name" value="Cullin"/>
</dbReference>
<dbReference type="InterPro" id="IPR036317">
    <property type="entry name" value="Cullin_homology_sf"/>
</dbReference>